<comment type="similarity">
    <text evidence="1 12">Belongs to the TRAFAC class translation factor GTPase superfamily. Classic translation factor GTPase family. LepA subfamily.</text>
</comment>
<sequence length="564" mass="62341">MKQENIRNFAVIAHIDHGKSTLADRLMEETGLLKRIETETPRIDRMELETERGVTIKLKAVRLPYSFNGQSYVLNMLDTPGHVDFSYEVSRSLAACEGALLLVDATQGIQAQTLSHLEKARELGLTVVGAINKVDVVHAKVKETEEEMRELGIEGEILRISALKGEGVREVLQAVVGRIPAPTGDPAAPFRALVFDSTFDAHLGAIAYLRVVDGVLSAKEKIDFFGTKAQAPIKELGYFSPDRQPSQSLAVGEVGYVATGIRDLAAVSTGDTVRILGEEVTPLPGYQPPQPYVFASFFAKNADFTEFKKALNTLILEEPALSVEEISSVAFGRGFRLGFLGTFHLEIVKERLKREFALQLVVTKPTLDFADLSQEPWITLTVLTPSQFLSAVLKLLTDKRGVIGETVEFGNRLKLTAELPLMEFVRGFYDALKSVSSGYASFSWEMLGNRPADLATLEILIHGEPVEGLVEVVTREEAERVGRERLKRLKDVMPRQQFGYALQAKVGGKVVAREDVPAFRKDVLAKLSGGHVERKMKKLKEQKKGKARLKRLGKVEVPPEAYLT</sequence>
<dbReference type="InterPro" id="IPR038363">
    <property type="entry name" value="LepA_C_sf"/>
</dbReference>
<keyword evidence="14" id="KW-0251">Elongation factor</keyword>
<dbReference type="EC" id="3.6.5.n1" evidence="11 12"/>
<dbReference type="InterPro" id="IPR000795">
    <property type="entry name" value="T_Tr_GTP-bd_dom"/>
</dbReference>
<comment type="caution">
    <text evidence="14">The sequence shown here is derived from an EMBL/GenBank/DDBJ whole genome shotgun (WGS) entry which is preliminary data.</text>
</comment>
<name>A0A0G1VHN5_9BACT</name>
<dbReference type="Pfam" id="PF00009">
    <property type="entry name" value="GTP_EFTU"/>
    <property type="match status" value="1"/>
</dbReference>
<evidence type="ECO:0000256" key="6">
    <source>
        <dbReference type="ARBA" id="ARBA00023134"/>
    </source>
</evidence>
<dbReference type="PROSITE" id="PS51722">
    <property type="entry name" value="G_TR_2"/>
    <property type="match status" value="1"/>
</dbReference>
<evidence type="ECO:0000313" key="14">
    <source>
        <dbReference type="EMBL" id="KKW06048.1"/>
    </source>
</evidence>
<dbReference type="InterPro" id="IPR035654">
    <property type="entry name" value="LepA_IV"/>
</dbReference>
<dbReference type="InterPro" id="IPR005225">
    <property type="entry name" value="Small_GTP-bd"/>
</dbReference>
<dbReference type="Gene3D" id="3.30.70.2570">
    <property type="entry name" value="Elongation factor 4, C-terminal domain"/>
    <property type="match status" value="1"/>
</dbReference>
<gene>
    <name evidence="12" type="primary">lepA</name>
    <name evidence="14" type="ORF">UY40_C0004G0032</name>
</gene>
<evidence type="ECO:0000259" key="13">
    <source>
        <dbReference type="PROSITE" id="PS51722"/>
    </source>
</evidence>
<dbReference type="EMBL" id="LCPW01000004">
    <property type="protein sequence ID" value="KKW06048.1"/>
    <property type="molecule type" value="Genomic_DNA"/>
</dbReference>
<dbReference type="InterPro" id="IPR000640">
    <property type="entry name" value="EFG_V-like"/>
</dbReference>
<dbReference type="Gene3D" id="3.40.50.300">
    <property type="entry name" value="P-loop containing nucleotide triphosphate hydrolases"/>
    <property type="match status" value="1"/>
</dbReference>
<feature type="binding site" evidence="12">
    <location>
        <begin position="132"/>
        <end position="135"/>
    </location>
    <ligand>
        <name>GTP</name>
        <dbReference type="ChEBI" id="CHEBI:37565"/>
    </ligand>
</feature>
<dbReference type="HAMAP" id="MF_00071">
    <property type="entry name" value="LepA"/>
    <property type="match status" value="1"/>
</dbReference>
<keyword evidence="6 12" id="KW-0342">GTP-binding</keyword>
<dbReference type="GO" id="GO:0003746">
    <property type="term" value="F:translation elongation factor activity"/>
    <property type="evidence" value="ECO:0007669"/>
    <property type="project" value="UniProtKB-UniRule"/>
</dbReference>
<dbReference type="Gene3D" id="2.40.30.10">
    <property type="entry name" value="Translation factors"/>
    <property type="match status" value="1"/>
</dbReference>
<dbReference type="InterPro" id="IPR035647">
    <property type="entry name" value="EFG_III/V"/>
</dbReference>
<evidence type="ECO:0000256" key="8">
    <source>
        <dbReference type="ARBA" id="ARBA00050293"/>
    </source>
</evidence>
<dbReference type="SMART" id="SM00838">
    <property type="entry name" value="EFG_C"/>
    <property type="match status" value="1"/>
</dbReference>
<dbReference type="PRINTS" id="PR00315">
    <property type="entry name" value="ELONGATNFCT"/>
</dbReference>
<keyword evidence="2 12" id="KW-1003">Cell membrane</keyword>
<dbReference type="GO" id="GO:0005525">
    <property type="term" value="F:GTP binding"/>
    <property type="evidence" value="ECO:0007669"/>
    <property type="project" value="UniProtKB-UniRule"/>
</dbReference>
<evidence type="ECO:0000256" key="12">
    <source>
        <dbReference type="HAMAP-Rule" id="MF_00071"/>
    </source>
</evidence>
<dbReference type="PATRIC" id="fig|1618342.3.peg.169"/>
<dbReference type="SUPFAM" id="SSF52540">
    <property type="entry name" value="P-loop containing nucleoside triphosphate hydrolases"/>
    <property type="match status" value="1"/>
</dbReference>
<dbReference type="InterPro" id="IPR006297">
    <property type="entry name" value="EF-4"/>
</dbReference>
<comment type="catalytic activity">
    <reaction evidence="8 12">
        <text>GTP + H2O = GDP + phosphate + H(+)</text>
        <dbReference type="Rhea" id="RHEA:19669"/>
        <dbReference type="ChEBI" id="CHEBI:15377"/>
        <dbReference type="ChEBI" id="CHEBI:15378"/>
        <dbReference type="ChEBI" id="CHEBI:37565"/>
        <dbReference type="ChEBI" id="CHEBI:43474"/>
        <dbReference type="ChEBI" id="CHEBI:58189"/>
        <dbReference type="EC" id="3.6.5.n1"/>
    </reaction>
</comment>
<reference evidence="14 15" key="1">
    <citation type="journal article" date="2015" name="Nature">
        <title>rRNA introns, odd ribosomes, and small enigmatic genomes across a large radiation of phyla.</title>
        <authorList>
            <person name="Brown C.T."/>
            <person name="Hug L.A."/>
            <person name="Thomas B.C."/>
            <person name="Sharon I."/>
            <person name="Castelle C.J."/>
            <person name="Singh A."/>
            <person name="Wilkins M.J."/>
            <person name="Williams K.H."/>
            <person name="Banfield J.F."/>
        </authorList>
    </citation>
    <scope>NUCLEOTIDE SEQUENCE [LARGE SCALE GENOMIC DNA]</scope>
</reference>
<dbReference type="Pfam" id="PF00679">
    <property type="entry name" value="EFG_C"/>
    <property type="match status" value="1"/>
</dbReference>
<evidence type="ECO:0000256" key="5">
    <source>
        <dbReference type="ARBA" id="ARBA00022917"/>
    </source>
</evidence>
<dbReference type="AlphaFoldDB" id="A0A0G1VHN5"/>
<feature type="domain" description="Tr-type G" evidence="13">
    <location>
        <begin position="4"/>
        <end position="183"/>
    </location>
</feature>
<dbReference type="Gene3D" id="3.30.70.870">
    <property type="entry name" value="Elongation Factor G (Translational Gtpase), domain 3"/>
    <property type="match status" value="1"/>
</dbReference>
<dbReference type="Proteomes" id="UP000034119">
    <property type="component" value="Unassembled WGS sequence"/>
</dbReference>
<evidence type="ECO:0000313" key="15">
    <source>
        <dbReference type="Proteomes" id="UP000034119"/>
    </source>
</evidence>
<dbReference type="NCBIfam" id="TIGR00231">
    <property type="entry name" value="small_GTP"/>
    <property type="match status" value="1"/>
</dbReference>
<dbReference type="FunFam" id="3.30.70.2570:FF:000001">
    <property type="entry name" value="Translation factor GUF1, mitochondrial"/>
    <property type="match status" value="1"/>
</dbReference>
<dbReference type="GO" id="GO:0003924">
    <property type="term" value="F:GTPase activity"/>
    <property type="evidence" value="ECO:0007669"/>
    <property type="project" value="UniProtKB-UniRule"/>
</dbReference>
<feature type="binding site" evidence="12">
    <location>
        <begin position="16"/>
        <end position="21"/>
    </location>
    <ligand>
        <name>GTP</name>
        <dbReference type="ChEBI" id="CHEBI:37565"/>
    </ligand>
</feature>
<comment type="function">
    <text evidence="9 12">Required for accurate and efficient protein synthesis under certain stress conditions. May act as a fidelity factor of the translation reaction, by catalyzing a one-codon backward translocation of tRNAs on improperly translocated ribosomes. Back-translocation proceeds from a post-translocation (POST) complex to a pre-translocation (PRE) complex, thus giving elongation factor G a second chance to translocate the tRNAs correctly. Binds to ribosomes in a GTP-dependent manner.</text>
</comment>
<dbReference type="PANTHER" id="PTHR43512">
    <property type="entry name" value="TRANSLATION FACTOR GUF1-RELATED"/>
    <property type="match status" value="1"/>
</dbReference>
<dbReference type="InterPro" id="IPR027417">
    <property type="entry name" value="P-loop_NTPase"/>
</dbReference>
<dbReference type="GO" id="GO:0005886">
    <property type="term" value="C:plasma membrane"/>
    <property type="evidence" value="ECO:0007669"/>
    <property type="project" value="UniProtKB-SubCell"/>
</dbReference>
<dbReference type="GO" id="GO:0043022">
    <property type="term" value="F:ribosome binding"/>
    <property type="evidence" value="ECO:0007669"/>
    <property type="project" value="UniProtKB-UniRule"/>
</dbReference>
<dbReference type="Pfam" id="PF06421">
    <property type="entry name" value="LepA_C"/>
    <property type="match status" value="1"/>
</dbReference>
<evidence type="ECO:0000256" key="4">
    <source>
        <dbReference type="ARBA" id="ARBA00022801"/>
    </source>
</evidence>
<evidence type="ECO:0000256" key="9">
    <source>
        <dbReference type="ARBA" id="ARBA00057626"/>
    </source>
</evidence>
<dbReference type="STRING" id="1618342.UY40_C0004G0032"/>
<protein>
    <recommendedName>
        <fullName evidence="11 12">Elongation factor 4</fullName>
        <shortName evidence="12">EF-4</shortName>
        <ecNumber evidence="11 12">3.6.5.n1</ecNumber>
    </recommendedName>
    <alternativeName>
        <fullName evidence="12">Ribosomal back-translocase LepA</fullName>
    </alternativeName>
</protein>
<dbReference type="Gene3D" id="3.30.70.240">
    <property type="match status" value="1"/>
</dbReference>
<dbReference type="CDD" id="cd03709">
    <property type="entry name" value="lepA_C"/>
    <property type="match status" value="1"/>
</dbReference>
<dbReference type="InterPro" id="IPR013842">
    <property type="entry name" value="LepA_CTD"/>
</dbReference>
<keyword evidence="5 12" id="KW-0648">Protein biosynthesis</keyword>
<accession>A0A0G1VHN5</accession>
<organism evidence="14 15">
    <name type="scientific">candidate division CPR1 bacterium GW2011_GWC1_49_13</name>
    <dbReference type="NCBI Taxonomy" id="1618342"/>
    <lineage>
        <taxon>Bacteria</taxon>
        <taxon>candidate division CPR1</taxon>
    </lineage>
</organism>
<evidence type="ECO:0000256" key="1">
    <source>
        <dbReference type="ARBA" id="ARBA00005454"/>
    </source>
</evidence>
<keyword evidence="7 12" id="KW-0472">Membrane</keyword>
<evidence type="ECO:0000256" key="11">
    <source>
        <dbReference type="ARBA" id="ARBA00066744"/>
    </source>
</evidence>
<comment type="subcellular location">
    <subcellularLocation>
        <location evidence="12">Cell membrane</location>
        <topology evidence="12">Peripheral membrane protein</topology>
        <orientation evidence="12">Cytoplasmic side</orientation>
    </subcellularLocation>
</comment>
<evidence type="ECO:0000256" key="10">
    <source>
        <dbReference type="ARBA" id="ARBA00061052"/>
    </source>
</evidence>
<dbReference type="PANTHER" id="PTHR43512:SF4">
    <property type="entry name" value="TRANSLATION FACTOR GUF1 HOMOLOG, CHLOROPLASTIC"/>
    <property type="match status" value="1"/>
</dbReference>
<evidence type="ECO:0000256" key="3">
    <source>
        <dbReference type="ARBA" id="ARBA00022741"/>
    </source>
</evidence>
<evidence type="ECO:0000256" key="2">
    <source>
        <dbReference type="ARBA" id="ARBA00022475"/>
    </source>
</evidence>
<comment type="similarity">
    <text evidence="10">Belongs to the GTP-binding elongation factor family. LepA subfamily.</text>
</comment>
<dbReference type="GO" id="GO:0045727">
    <property type="term" value="P:positive regulation of translation"/>
    <property type="evidence" value="ECO:0007669"/>
    <property type="project" value="UniProtKB-UniRule"/>
</dbReference>
<dbReference type="SUPFAM" id="SSF54980">
    <property type="entry name" value="EF-G C-terminal domain-like"/>
    <property type="match status" value="2"/>
</dbReference>
<evidence type="ECO:0000256" key="7">
    <source>
        <dbReference type="ARBA" id="ARBA00023136"/>
    </source>
</evidence>
<keyword evidence="4 12" id="KW-0378">Hydrolase</keyword>
<keyword evidence="3 12" id="KW-0547">Nucleotide-binding</keyword>
<proteinExistence type="inferred from homology"/>